<evidence type="ECO:0000313" key="5">
    <source>
        <dbReference type="EMBL" id="TDP51023.1"/>
    </source>
</evidence>
<dbReference type="InterPro" id="IPR029016">
    <property type="entry name" value="GAF-like_dom_sf"/>
</dbReference>
<evidence type="ECO:0000259" key="4">
    <source>
        <dbReference type="PROSITE" id="PS51832"/>
    </source>
</evidence>
<dbReference type="PANTHER" id="PTHR43155">
    <property type="entry name" value="CYCLIC DI-GMP PHOSPHODIESTERASE PA4108-RELATED"/>
    <property type="match status" value="1"/>
</dbReference>
<dbReference type="Gene3D" id="3.30.70.270">
    <property type="match status" value="1"/>
</dbReference>
<reference evidence="5 6" key="1">
    <citation type="submission" date="2019-03" db="EMBL/GenBank/DDBJ databases">
        <title>Genomic Encyclopedia of Type Strains, Phase IV (KMG-IV): sequencing the most valuable type-strain genomes for metagenomic binning, comparative biology and taxonomic classification.</title>
        <authorList>
            <person name="Goeker M."/>
        </authorList>
    </citation>
    <scope>NUCLEOTIDE SEQUENCE [LARGE SCALE GENOMIC DNA]</scope>
    <source>
        <strain evidence="5 6">DSM 28287</strain>
    </source>
</reference>
<feature type="domain" description="GGDEF" evidence="2">
    <location>
        <begin position="494"/>
        <end position="628"/>
    </location>
</feature>
<feature type="transmembrane region" description="Helical" evidence="1">
    <location>
        <begin position="38"/>
        <end position="59"/>
    </location>
</feature>
<feature type="transmembrane region" description="Helical" evidence="1">
    <location>
        <begin position="6"/>
        <end position="26"/>
    </location>
</feature>
<proteinExistence type="predicted"/>
<dbReference type="GO" id="GO:0016740">
    <property type="term" value="F:transferase activity"/>
    <property type="evidence" value="ECO:0007669"/>
    <property type="project" value="UniProtKB-KW"/>
</dbReference>
<feature type="transmembrane region" description="Helical" evidence="1">
    <location>
        <begin position="260"/>
        <end position="284"/>
    </location>
</feature>
<dbReference type="SUPFAM" id="SSF55073">
    <property type="entry name" value="Nucleotide cyclase"/>
    <property type="match status" value="1"/>
</dbReference>
<feature type="transmembrane region" description="Helical" evidence="1">
    <location>
        <begin position="172"/>
        <end position="190"/>
    </location>
</feature>
<dbReference type="InterPro" id="IPR003607">
    <property type="entry name" value="HD/PDEase_dom"/>
</dbReference>
<dbReference type="SUPFAM" id="SSF55781">
    <property type="entry name" value="GAF domain-like"/>
    <property type="match status" value="1"/>
</dbReference>
<dbReference type="SMART" id="SM00065">
    <property type="entry name" value="GAF"/>
    <property type="match status" value="1"/>
</dbReference>
<evidence type="ECO:0000259" key="3">
    <source>
        <dbReference type="PROSITE" id="PS51831"/>
    </source>
</evidence>
<evidence type="ECO:0000259" key="2">
    <source>
        <dbReference type="PROSITE" id="PS50887"/>
    </source>
</evidence>
<dbReference type="PROSITE" id="PS51831">
    <property type="entry name" value="HD"/>
    <property type="match status" value="1"/>
</dbReference>
<dbReference type="CDD" id="cd01949">
    <property type="entry name" value="GGDEF"/>
    <property type="match status" value="1"/>
</dbReference>
<protein>
    <submittedName>
        <fullName evidence="5">Diguanylate cyclase (GGDEF)-like protein/putative nucleotidyltransferase with HDIG domain</fullName>
    </submittedName>
</protein>
<feature type="transmembrane region" description="Helical" evidence="1">
    <location>
        <begin position="196"/>
        <end position="215"/>
    </location>
</feature>
<evidence type="ECO:0000313" key="6">
    <source>
        <dbReference type="Proteomes" id="UP000295500"/>
    </source>
</evidence>
<dbReference type="InterPro" id="IPR029787">
    <property type="entry name" value="Nucleotide_cyclase"/>
</dbReference>
<dbReference type="InterPro" id="IPR003018">
    <property type="entry name" value="GAF"/>
</dbReference>
<feature type="domain" description="HD" evidence="3">
    <location>
        <begin position="673"/>
        <end position="795"/>
    </location>
</feature>
<dbReference type="SMART" id="SM00471">
    <property type="entry name" value="HDc"/>
    <property type="match status" value="1"/>
</dbReference>
<dbReference type="InterPro" id="IPR037522">
    <property type="entry name" value="HD_GYP_dom"/>
</dbReference>
<dbReference type="Gene3D" id="3.30.450.40">
    <property type="match status" value="1"/>
</dbReference>
<sequence>MSSTAVPYIWVPILAVFFYSFLLIAFCSAKKSKLIYSFMWYMFVSLLWTGGSMLMRMQFSPGYAFWYQVSIIAVFAIPYAFYNFVYCYLHGNNRIEHISMELFTLVIMILTYFQVFLPIPVMHVAASGRTTFVYHAGWQLIFPTIMAVLLVGLSLKRVANAVRVKHQMVSEVYLPLLGAAFLIVGNIMSVLPGIHFPFDTFSGIINAFLVFFTLTRKRAFKLNLLVSPSVVLYCTLIVGAVLGANFIGDGIKLIQGYTDSITAVIVIMSVALTIFVLIVGLLAYKAISRISLRREQVVQDRVKNFSLATSKTLNVHEIMGDISDVLCEGLGVSHLMIFMLDRNKGKYVLSHTVNPLDNKNIEIDRDVPYIEYIKDSDTCLLLSEFKRSTTYRSMWESEKRMLADCDVACITPIRNNKDLTGILLIGNKNNKAPYSYDDIVFLESIQSIGSIALNNAMLFEDTKRRADMDDLTGMLNRNAFLKRVEDAIDAKENDQLSLIMISIDDFRLYNELYGSQEGDKALQYIASMIMNTVTRNDIAGRYSGKEFCICLPGKNQMQALRTTENIKEQLNRNEMGNGGIKMKKLTFCAGICSIPYGASNLKELMTNATMQVFSGKHTGKDKIITYQSDGVSGKYGAADGDGQQGQIVFRGYEGAASTIYALTAAIDAKDHYTFNHSSNVAEYASELAKEAGLSDEHIRIIHEAGLLHDVGKIAIPESILSKPGRLETDEYEIMKTHVEHSIEIIRYLPDLDYLIPAVVGHHERWDGTGYPNGIEGDNIPMGARCLAVADAFDAMTSKRSYKEAFSVEFAAKEISNQAGKQFDPQLTCLFVKMIEDGQIRPRLRDAVG</sequence>
<organism evidence="5 6">
    <name type="scientific">Aminicella lysinilytica</name>
    <dbReference type="NCBI Taxonomy" id="433323"/>
    <lineage>
        <taxon>Bacteria</taxon>
        <taxon>Bacillati</taxon>
        <taxon>Bacillota</taxon>
        <taxon>Clostridia</taxon>
        <taxon>Peptostreptococcales</taxon>
        <taxon>Anaerovoracaceae</taxon>
        <taxon>Aminicella</taxon>
    </lineage>
</organism>
<dbReference type="Pfam" id="PF13487">
    <property type="entry name" value="HD_5"/>
    <property type="match status" value="1"/>
</dbReference>
<dbReference type="EMBL" id="SNXO01000035">
    <property type="protein sequence ID" value="TDP51023.1"/>
    <property type="molecule type" value="Genomic_DNA"/>
</dbReference>
<dbReference type="PROSITE" id="PS51832">
    <property type="entry name" value="HD_GYP"/>
    <property type="match status" value="1"/>
</dbReference>
<dbReference type="AlphaFoldDB" id="A0A4R6PXG0"/>
<dbReference type="InterPro" id="IPR043128">
    <property type="entry name" value="Rev_trsase/Diguanyl_cyclase"/>
</dbReference>
<keyword evidence="1" id="KW-0812">Transmembrane</keyword>
<dbReference type="PROSITE" id="PS50887">
    <property type="entry name" value="GGDEF"/>
    <property type="match status" value="1"/>
</dbReference>
<keyword evidence="1" id="KW-1133">Transmembrane helix</keyword>
<accession>A0A4R6PXG0</accession>
<dbReference type="SUPFAM" id="SSF109604">
    <property type="entry name" value="HD-domain/PDEase-like"/>
    <property type="match status" value="1"/>
</dbReference>
<dbReference type="InterPro" id="IPR000160">
    <property type="entry name" value="GGDEF_dom"/>
</dbReference>
<dbReference type="Proteomes" id="UP000295500">
    <property type="component" value="Unassembled WGS sequence"/>
</dbReference>
<feature type="transmembrane region" description="Helical" evidence="1">
    <location>
        <begin position="132"/>
        <end position="151"/>
    </location>
</feature>
<dbReference type="SMART" id="SM00267">
    <property type="entry name" value="GGDEF"/>
    <property type="match status" value="1"/>
</dbReference>
<evidence type="ECO:0000256" key="1">
    <source>
        <dbReference type="SAM" id="Phobius"/>
    </source>
</evidence>
<keyword evidence="1" id="KW-0472">Membrane</keyword>
<dbReference type="Gene3D" id="1.10.3210.10">
    <property type="entry name" value="Hypothetical protein af1432"/>
    <property type="match status" value="1"/>
</dbReference>
<dbReference type="InterPro" id="IPR006674">
    <property type="entry name" value="HD_domain"/>
</dbReference>
<dbReference type="NCBIfam" id="TIGR00254">
    <property type="entry name" value="GGDEF"/>
    <property type="match status" value="1"/>
</dbReference>
<feature type="transmembrane region" description="Helical" evidence="1">
    <location>
        <begin position="222"/>
        <end position="248"/>
    </location>
</feature>
<name>A0A4R6PXG0_9FIRM</name>
<feature type="transmembrane region" description="Helical" evidence="1">
    <location>
        <begin position="65"/>
        <end position="89"/>
    </location>
</feature>
<feature type="transmembrane region" description="Helical" evidence="1">
    <location>
        <begin position="101"/>
        <end position="126"/>
    </location>
</feature>
<dbReference type="OrthoDB" id="9804747at2"/>
<gene>
    <name evidence="5" type="ORF">EV211_1356</name>
</gene>
<keyword evidence="5" id="KW-0808">Transferase</keyword>
<dbReference type="Pfam" id="PF00990">
    <property type="entry name" value="GGDEF"/>
    <property type="match status" value="1"/>
</dbReference>
<dbReference type="NCBIfam" id="TIGR00277">
    <property type="entry name" value="HDIG"/>
    <property type="match status" value="1"/>
</dbReference>
<feature type="domain" description="HD-GYP" evidence="4">
    <location>
        <begin position="651"/>
        <end position="845"/>
    </location>
</feature>
<dbReference type="InterPro" id="IPR006675">
    <property type="entry name" value="HDIG_dom"/>
</dbReference>
<comment type="caution">
    <text evidence="5">The sequence shown here is derived from an EMBL/GenBank/DDBJ whole genome shotgun (WGS) entry which is preliminary data.</text>
</comment>
<keyword evidence="6" id="KW-1185">Reference proteome</keyword>
<dbReference type="CDD" id="cd00077">
    <property type="entry name" value="HDc"/>
    <property type="match status" value="1"/>
</dbReference>